<dbReference type="Proteomes" id="UP000027604">
    <property type="component" value="Chromosome I"/>
</dbReference>
<accession>W0VDN6</accession>
<keyword evidence="2" id="KW-1185">Reference proteome</keyword>
<dbReference type="STRING" id="1349767.GJA_5188"/>
<sequence>MSKPKDVTLIVGFDADQVSDQLAYQFISADGGQPVHPTGLFKGEIFFNEGEIFHLQVRGGGKRSTFTSFQVIDCAIVTLPKIVSAGEQRPTRYAAPSPFLQATGACYPLALDFASDTVLDELRGYRLIKQDWKHTLDVSNTPGRWEISVVITVRIFRNVDQQPEIRVFSFDPEGQVGPGRGSD</sequence>
<dbReference type="AlphaFoldDB" id="W0VDN6"/>
<dbReference type="HOGENOM" id="CLU_1473310_0_0_4"/>
<dbReference type="RefSeq" id="WP_038497548.1">
    <property type="nucleotide sequence ID" value="NZ_BCTH01000097.1"/>
</dbReference>
<dbReference type="PATRIC" id="fig|1349767.4.peg.1790"/>
<name>W0VDN6_9BURK</name>
<reference evidence="1 2" key="1">
    <citation type="journal article" date="2015" name="Genome Announc.">
        <title>Genome Sequence of Mushroom Soft-Rot Pathogen Janthinobacterium agaricidamnosum.</title>
        <authorList>
            <person name="Graupner K."/>
            <person name="Lackner G."/>
            <person name="Hertweck C."/>
        </authorList>
    </citation>
    <scope>NUCLEOTIDE SEQUENCE [LARGE SCALE GENOMIC DNA]</scope>
    <source>
        <strain evidence="2">NBRC 102515 / DSM 9628</strain>
    </source>
</reference>
<dbReference type="OrthoDB" id="8701971at2"/>
<gene>
    <name evidence="1" type="ORF">GJA_5188</name>
</gene>
<proteinExistence type="predicted"/>
<evidence type="ECO:0000313" key="1">
    <source>
        <dbReference type="EMBL" id="CDG85785.1"/>
    </source>
</evidence>
<dbReference type="EMBL" id="HG322949">
    <property type="protein sequence ID" value="CDG85785.1"/>
    <property type="molecule type" value="Genomic_DNA"/>
</dbReference>
<dbReference type="KEGG" id="jag:GJA_5188"/>
<evidence type="ECO:0000313" key="2">
    <source>
        <dbReference type="Proteomes" id="UP000027604"/>
    </source>
</evidence>
<protein>
    <submittedName>
        <fullName evidence="1">Uncharacterized protein</fullName>
    </submittedName>
</protein>
<organism evidence="1 2">
    <name type="scientific">Janthinobacterium agaricidamnosum NBRC 102515 = DSM 9628</name>
    <dbReference type="NCBI Taxonomy" id="1349767"/>
    <lineage>
        <taxon>Bacteria</taxon>
        <taxon>Pseudomonadati</taxon>
        <taxon>Pseudomonadota</taxon>
        <taxon>Betaproteobacteria</taxon>
        <taxon>Burkholderiales</taxon>
        <taxon>Oxalobacteraceae</taxon>
        <taxon>Janthinobacterium</taxon>
    </lineage>
</organism>